<keyword evidence="1" id="KW-0732">Signal</keyword>
<protein>
    <recommendedName>
        <fullName evidence="2">Alpha/beta hydrolase domain-containing protein</fullName>
    </recommendedName>
</protein>
<dbReference type="OrthoDB" id="9779952at2"/>
<reference evidence="4" key="1">
    <citation type="submission" date="2018-05" db="EMBL/GenBank/DDBJ databases">
        <authorList>
            <person name="Li X."/>
        </authorList>
    </citation>
    <scope>NUCLEOTIDE SEQUENCE [LARGE SCALE GENOMIC DNA]</scope>
    <source>
        <strain evidence="4">HKS-05</strain>
    </source>
</reference>
<dbReference type="Proteomes" id="UP000249842">
    <property type="component" value="Unassembled WGS sequence"/>
</dbReference>
<proteinExistence type="predicted"/>
<gene>
    <name evidence="3" type="ORF">DJ021_04855</name>
</gene>
<dbReference type="Pfam" id="PF20091">
    <property type="entry name" value="Abhydrolase_10"/>
    <property type="match status" value="1"/>
</dbReference>
<accession>A0A328AX37</accession>
<dbReference type="InterPro" id="IPR045394">
    <property type="entry name" value="Abhydrolase_dom"/>
</dbReference>
<dbReference type="RefSeq" id="WP_111456470.1">
    <property type="nucleotide sequence ID" value="NZ_QFYP01000001.1"/>
</dbReference>
<evidence type="ECO:0000256" key="1">
    <source>
        <dbReference type="SAM" id="SignalP"/>
    </source>
</evidence>
<feature type="domain" description="Alpha/beta hydrolase" evidence="2">
    <location>
        <begin position="190"/>
        <end position="653"/>
    </location>
</feature>
<keyword evidence="4" id="KW-1185">Reference proteome</keyword>
<name>A0A328AX37_9CAUL</name>
<comment type="caution">
    <text evidence="3">The sequence shown here is derived from an EMBL/GenBank/DDBJ whole genome shotgun (WGS) entry which is preliminary data.</text>
</comment>
<organism evidence="3 4">
    <name type="scientific">Phenylobacterium hankyongense</name>
    <dbReference type="NCBI Taxonomy" id="1813876"/>
    <lineage>
        <taxon>Bacteria</taxon>
        <taxon>Pseudomonadati</taxon>
        <taxon>Pseudomonadota</taxon>
        <taxon>Alphaproteobacteria</taxon>
        <taxon>Caulobacterales</taxon>
        <taxon>Caulobacteraceae</taxon>
        <taxon>Phenylobacterium</taxon>
    </lineage>
</organism>
<feature type="chain" id="PRO_5016234909" description="Alpha/beta hydrolase domain-containing protein" evidence="1">
    <location>
        <begin position="25"/>
        <end position="670"/>
    </location>
</feature>
<evidence type="ECO:0000313" key="4">
    <source>
        <dbReference type="Proteomes" id="UP000249842"/>
    </source>
</evidence>
<dbReference type="AlphaFoldDB" id="A0A328AX37"/>
<sequence>MKSTTWALAAVAVVLAGAPSPAGARVTRLQIDKVDPEAFGGQAFGAAGPYEVVSGRVFGELNPNDPHNAVIQDLRLAPRNARGRVEYSSTFALSRPRDMSKASGVLVYQVANRGGGAVQGSRDGHLQVISGWQGDMVPGAGRQTLSVPRATAEGPVLVRFVDIAAGARTAPIEVGSVRMVPAPTPVSLDTSTARLTWALADDAPPTVVPASDWAFADCAATPFPGRPDPTKLCLKAGFDPKRAYTLTYRAKDPLVLGIGYAAIRDLVAFLKYADADQAGAPNPAKGGARFAIGTGVSQSANVLRSLVHLDQNISEDGRVVFDGVLPSSSLRQNALDFRFAVPGGGAALYDYGTEGIMWWSPYQDRLRGLPRASVLDRCTASRSCPKVIEMFGGSELWDLRGSPALVGTDAKRDIPLPPNVRRYFNPGVTHTGGRGGFSLAGVKLGSCLLAANPNPASDTLRALTADLIDWVAKGIEPPPSAYPTLAAGQLADPKVVSAAFPQIPGVPAPLGALNPLPTYDYGPTFHAADLTGVMALQPPGIGGHVPLLVATVDADGNETAGVRSVLNQAPLGSYVGWNYATTGYAAGLGCGSNGGFIPFAATRAERLAKGDPRPSLEERYGSRDAYLGKVRAAAEALVARRLLLPEDAARIVAEAAQTDAFHALAPARQP</sequence>
<evidence type="ECO:0000313" key="3">
    <source>
        <dbReference type="EMBL" id="RAK59177.1"/>
    </source>
</evidence>
<evidence type="ECO:0000259" key="2">
    <source>
        <dbReference type="Pfam" id="PF20091"/>
    </source>
</evidence>
<feature type="signal peptide" evidence="1">
    <location>
        <begin position="1"/>
        <end position="24"/>
    </location>
</feature>
<dbReference type="EMBL" id="QFYP01000001">
    <property type="protein sequence ID" value="RAK59177.1"/>
    <property type="molecule type" value="Genomic_DNA"/>
</dbReference>